<accession>A0A7C9HBF4</accession>
<evidence type="ECO:0000313" key="2">
    <source>
        <dbReference type="Proteomes" id="UP000483078"/>
    </source>
</evidence>
<gene>
    <name evidence="1" type="ORF">FH759_10945</name>
</gene>
<dbReference type="EMBL" id="VENJ01000016">
    <property type="protein sequence ID" value="MTJ05191.1"/>
    <property type="molecule type" value="Genomic_DNA"/>
</dbReference>
<evidence type="ECO:0000313" key="1">
    <source>
        <dbReference type="EMBL" id="MTJ05191.1"/>
    </source>
</evidence>
<protein>
    <submittedName>
        <fullName evidence="1">DUF1028 domain-containing protein</fullName>
    </submittedName>
</protein>
<dbReference type="Pfam" id="PF06267">
    <property type="entry name" value="DUF1028"/>
    <property type="match status" value="1"/>
</dbReference>
<dbReference type="AlphaFoldDB" id="A0A7C9HBF4"/>
<dbReference type="InterPro" id="IPR029055">
    <property type="entry name" value="Ntn_hydrolases_N"/>
</dbReference>
<dbReference type="InterPro" id="IPR010430">
    <property type="entry name" value="DUF1028"/>
</dbReference>
<dbReference type="Proteomes" id="UP000483078">
    <property type="component" value="Unassembled WGS sequence"/>
</dbReference>
<dbReference type="SUPFAM" id="SSF56235">
    <property type="entry name" value="N-terminal nucleophile aminohydrolases (Ntn hydrolases)"/>
    <property type="match status" value="1"/>
</dbReference>
<dbReference type="PANTHER" id="PTHR39328:SF1">
    <property type="entry name" value="BLL2871 PROTEIN"/>
    <property type="match status" value="1"/>
</dbReference>
<dbReference type="RefSeq" id="WP_273250018.1">
    <property type="nucleotide sequence ID" value="NZ_VENJ01000016.1"/>
</dbReference>
<organism evidence="1 2">
    <name type="scientific">Sediminimonas qiaohouensis</name>
    <dbReference type="NCBI Taxonomy" id="552061"/>
    <lineage>
        <taxon>Bacteria</taxon>
        <taxon>Pseudomonadati</taxon>
        <taxon>Pseudomonadota</taxon>
        <taxon>Alphaproteobacteria</taxon>
        <taxon>Rhodobacterales</taxon>
        <taxon>Roseobacteraceae</taxon>
        <taxon>Sediminimonas</taxon>
    </lineage>
</organism>
<name>A0A7C9HBF4_9RHOB</name>
<dbReference type="PANTHER" id="PTHR39328">
    <property type="entry name" value="BLL2871 PROTEIN"/>
    <property type="match status" value="1"/>
</dbReference>
<dbReference type="Gene3D" id="3.60.20.10">
    <property type="entry name" value="Glutamine Phosphoribosylpyrophosphate, subunit 1, domain 1"/>
    <property type="match status" value="1"/>
</dbReference>
<sequence>MTFSILVRDRETGAIGGAAATGSLCVGGWVLRGNLLAGMSASQGASPSTLWGEDVLAAMQGGADAATAVEEITQADAGRAYRQLAALDLEGGTGAFTGKKNTPEMGSHAFSGGIASGNMLAGLGVLEKMAGAFQAASGALSERLLAALRAAESAGGDSRGLFSAALLVLHPDRAPLTLRVDYHPDNPIGALTDLHGRATTGDYAYWARKVPVLNDRDRGLD</sequence>
<proteinExistence type="predicted"/>
<comment type="caution">
    <text evidence="1">The sequence shown here is derived from an EMBL/GenBank/DDBJ whole genome shotgun (WGS) entry which is preliminary data.</text>
</comment>
<reference evidence="1 2" key="1">
    <citation type="submission" date="2019-06" db="EMBL/GenBank/DDBJ databases">
        <title>Enrichment of Autotrophic Halophilic Microorganisms from Red Sea Brine Pool Using Microbial Electrosynthesis System.</title>
        <authorList>
            <person name="Alqahtani M.F."/>
            <person name="Bajracharya S."/>
            <person name="Katuri K.P."/>
            <person name="Ali M."/>
            <person name="Saikaly P.E."/>
        </authorList>
    </citation>
    <scope>NUCLEOTIDE SEQUENCE [LARGE SCALE GENOMIC DNA]</scope>
    <source>
        <strain evidence="1">MES6</strain>
    </source>
</reference>